<keyword evidence="2" id="KW-1185">Reference proteome</keyword>
<organism evidence="1 2">
    <name type="scientific">Sphagnum troendelagicum</name>
    <dbReference type="NCBI Taxonomy" id="128251"/>
    <lineage>
        <taxon>Eukaryota</taxon>
        <taxon>Viridiplantae</taxon>
        <taxon>Streptophyta</taxon>
        <taxon>Embryophyta</taxon>
        <taxon>Bryophyta</taxon>
        <taxon>Sphagnophytina</taxon>
        <taxon>Sphagnopsida</taxon>
        <taxon>Sphagnales</taxon>
        <taxon>Sphagnaceae</taxon>
        <taxon>Sphagnum</taxon>
    </lineage>
</organism>
<name>A0ABP0UT30_9BRYO</name>
<dbReference type="EMBL" id="OZ019898">
    <property type="protein sequence ID" value="CAK9228362.1"/>
    <property type="molecule type" value="Genomic_DNA"/>
</dbReference>
<gene>
    <name evidence="1" type="ORF">CSSPTR1EN2_LOCUS19002</name>
</gene>
<reference evidence="1" key="1">
    <citation type="submission" date="2024-02" db="EMBL/GenBank/DDBJ databases">
        <authorList>
            <consortium name="ELIXIR-Norway"/>
            <consortium name="Elixir Norway"/>
        </authorList>
    </citation>
    <scope>NUCLEOTIDE SEQUENCE</scope>
</reference>
<sequence>MIKQKLENRRCRNSPPCHACFHHSSPSSSSCFFSSPDLGARGSNSTEPILFPILRRSNKNMGFVVFATTTVSYRRSIVQRVSEEGKDGWRKKG</sequence>
<dbReference type="PROSITE" id="PS51257">
    <property type="entry name" value="PROKAR_LIPOPROTEIN"/>
    <property type="match status" value="1"/>
</dbReference>
<evidence type="ECO:0000313" key="1">
    <source>
        <dbReference type="EMBL" id="CAK9228362.1"/>
    </source>
</evidence>
<evidence type="ECO:0000313" key="2">
    <source>
        <dbReference type="Proteomes" id="UP001497512"/>
    </source>
</evidence>
<dbReference type="Proteomes" id="UP001497512">
    <property type="component" value="Chromosome 6"/>
</dbReference>
<accession>A0ABP0UT30</accession>
<proteinExistence type="predicted"/>
<protein>
    <submittedName>
        <fullName evidence="1">Uncharacterized protein</fullName>
    </submittedName>
</protein>